<dbReference type="InterPro" id="IPR050109">
    <property type="entry name" value="HTH-type_TetR-like_transc_reg"/>
</dbReference>
<dbReference type="InterPro" id="IPR009057">
    <property type="entry name" value="Homeodomain-like_sf"/>
</dbReference>
<keyword evidence="1 2" id="KW-0238">DNA-binding</keyword>
<gene>
    <name evidence="5" type="ORF">KDY119_00537</name>
</gene>
<keyword evidence="6" id="KW-1185">Reference proteome</keyword>
<dbReference type="PANTHER" id="PTHR30055:SF146">
    <property type="entry name" value="HTH-TYPE TRANSCRIPTIONAL DUAL REGULATOR CECR"/>
    <property type="match status" value="1"/>
</dbReference>
<evidence type="ECO:0000313" key="6">
    <source>
        <dbReference type="Proteomes" id="UP000326702"/>
    </source>
</evidence>
<name>A0A5P9Q6L4_9MICO</name>
<reference evidence="5 6" key="1">
    <citation type="submission" date="2019-10" db="EMBL/GenBank/DDBJ databases">
        <title>Genome sequence of Luteimicrobium xylanilyticum HY-24.</title>
        <authorList>
            <person name="Kim D.Y."/>
            <person name="Park H.-Y."/>
        </authorList>
    </citation>
    <scope>NUCLEOTIDE SEQUENCE [LARGE SCALE GENOMIC DNA]</scope>
    <source>
        <strain evidence="5 6">HY-24</strain>
    </source>
</reference>
<dbReference type="PANTHER" id="PTHR30055">
    <property type="entry name" value="HTH-TYPE TRANSCRIPTIONAL REGULATOR RUTR"/>
    <property type="match status" value="1"/>
</dbReference>
<dbReference type="PROSITE" id="PS50977">
    <property type="entry name" value="HTH_TETR_2"/>
    <property type="match status" value="1"/>
</dbReference>
<dbReference type="InterPro" id="IPR036271">
    <property type="entry name" value="Tet_transcr_reg_TetR-rel_C_sf"/>
</dbReference>
<dbReference type="AlphaFoldDB" id="A0A5P9Q6L4"/>
<dbReference type="OrthoDB" id="7505659at2"/>
<feature type="region of interest" description="Disordered" evidence="3">
    <location>
        <begin position="1"/>
        <end position="42"/>
    </location>
</feature>
<dbReference type="EMBL" id="CP045529">
    <property type="protein sequence ID" value="QFU97044.1"/>
    <property type="molecule type" value="Genomic_DNA"/>
</dbReference>
<dbReference type="SUPFAM" id="SSF48498">
    <property type="entry name" value="Tetracyclin repressor-like, C-terminal domain"/>
    <property type="match status" value="1"/>
</dbReference>
<evidence type="ECO:0000256" key="1">
    <source>
        <dbReference type="ARBA" id="ARBA00023125"/>
    </source>
</evidence>
<dbReference type="GO" id="GO:0003700">
    <property type="term" value="F:DNA-binding transcription factor activity"/>
    <property type="evidence" value="ECO:0007669"/>
    <property type="project" value="TreeGrafter"/>
</dbReference>
<dbReference type="GO" id="GO:0000976">
    <property type="term" value="F:transcription cis-regulatory region binding"/>
    <property type="evidence" value="ECO:0007669"/>
    <property type="project" value="TreeGrafter"/>
</dbReference>
<dbReference type="PRINTS" id="PR00455">
    <property type="entry name" value="HTHTETR"/>
</dbReference>
<feature type="compositionally biased region" description="Low complexity" evidence="3">
    <location>
        <begin position="8"/>
        <end position="17"/>
    </location>
</feature>
<protein>
    <recommendedName>
        <fullName evidence="4">HTH tetR-type domain-containing protein</fullName>
    </recommendedName>
</protein>
<evidence type="ECO:0000313" key="5">
    <source>
        <dbReference type="EMBL" id="QFU97044.1"/>
    </source>
</evidence>
<dbReference type="KEGG" id="lxl:KDY119_00537"/>
<dbReference type="Pfam" id="PF00440">
    <property type="entry name" value="TetR_N"/>
    <property type="match status" value="1"/>
</dbReference>
<dbReference type="SUPFAM" id="SSF46689">
    <property type="entry name" value="Homeodomain-like"/>
    <property type="match status" value="1"/>
</dbReference>
<dbReference type="Gene3D" id="1.10.357.10">
    <property type="entry name" value="Tetracycline Repressor, domain 2"/>
    <property type="match status" value="1"/>
</dbReference>
<feature type="domain" description="HTH tetR-type" evidence="4">
    <location>
        <begin position="42"/>
        <end position="102"/>
    </location>
</feature>
<dbReference type="Proteomes" id="UP000326702">
    <property type="component" value="Chromosome"/>
</dbReference>
<evidence type="ECO:0000256" key="3">
    <source>
        <dbReference type="SAM" id="MobiDB-lite"/>
    </source>
</evidence>
<sequence length="260" mass="27492">MKSGTDDAVSATVATVPATPPAGIGQAPTGASRARRPRRATAERREEILRAATRVFGSRGYHNGSLHEVAAQVGITHAGVLHHFGSKDRLLWAVLEYRDQVDVEHLEGKHIPGGLDLFRHLVTTARVNAGRRGIVQTYTVLTGEAVTDGHPASEWVRDRFTILRGNIADALRTAVHERAATRGETVDDPELDGVALDRAASSIIAVMDGLQTQWLLDPAAVDLADASAFAIEAILAAALAGSDRPHPTAGTGPVPPEPTA</sequence>
<dbReference type="InterPro" id="IPR001647">
    <property type="entry name" value="HTH_TetR"/>
</dbReference>
<organism evidence="5 6">
    <name type="scientific">Luteimicrobium xylanilyticum</name>
    <dbReference type="NCBI Taxonomy" id="1133546"/>
    <lineage>
        <taxon>Bacteria</taxon>
        <taxon>Bacillati</taxon>
        <taxon>Actinomycetota</taxon>
        <taxon>Actinomycetes</taxon>
        <taxon>Micrococcales</taxon>
        <taxon>Luteimicrobium</taxon>
    </lineage>
</organism>
<dbReference type="RefSeq" id="WP_085998064.1">
    <property type="nucleotide sequence ID" value="NZ_BAABIH010000013.1"/>
</dbReference>
<proteinExistence type="predicted"/>
<evidence type="ECO:0000256" key="2">
    <source>
        <dbReference type="PROSITE-ProRule" id="PRU00335"/>
    </source>
</evidence>
<feature type="DNA-binding region" description="H-T-H motif" evidence="2">
    <location>
        <begin position="65"/>
        <end position="84"/>
    </location>
</feature>
<evidence type="ECO:0000259" key="4">
    <source>
        <dbReference type="PROSITE" id="PS50977"/>
    </source>
</evidence>
<accession>A0A5P9Q6L4</accession>